<gene>
    <name evidence="3" type="ORF">ABVV53_15920</name>
</gene>
<reference evidence="3 4" key="1">
    <citation type="submission" date="2024-07" db="EMBL/GenBank/DDBJ databases">
        <title>Novosphingobium kalidii RD2P27.</title>
        <authorList>
            <person name="Sun J.-Q."/>
        </authorList>
    </citation>
    <scope>NUCLEOTIDE SEQUENCE [LARGE SCALE GENOMIC DNA]</scope>
    <source>
        <strain evidence="3 4">RD2P27</strain>
    </source>
</reference>
<dbReference type="RefSeq" id="WP_353985420.1">
    <property type="nucleotide sequence ID" value="NZ_JBEWLY010000025.1"/>
</dbReference>
<evidence type="ECO:0000259" key="2">
    <source>
        <dbReference type="SMART" id="SM00363"/>
    </source>
</evidence>
<name>A0ABV2D5E5_9SPHN</name>
<dbReference type="Gene3D" id="3.10.290.10">
    <property type="entry name" value="RNA-binding S4 domain"/>
    <property type="match status" value="1"/>
</dbReference>
<sequence>MRIDKLLWYLRLARSRPAAQAMAEGGHMRLNGRRIDRAHQKVGLGDVLTVPTGNTVQVLKLLTLPARRGPAPEARAHYRVLDGTGADPIGACAIEKFQEGFLQP</sequence>
<keyword evidence="4" id="KW-1185">Reference proteome</keyword>
<protein>
    <submittedName>
        <fullName evidence="3">S4 domain-containing protein</fullName>
    </submittedName>
</protein>
<dbReference type="EMBL" id="JBEWLY010000025">
    <property type="protein sequence ID" value="MET1756930.1"/>
    <property type="molecule type" value="Genomic_DNA"/>
</dbReference>
<evidence type="ECO:0000313" key="4">
    <source>
        <dbReference type="Proteomes" id="UP001548713"/>
    </source>
</evidence>
<comment type="caution">
    <text evidence="3">The sequence shown here is derived from an EMBL/GenBank/DDBJ whole genome shotgun (WGS) entry which is preliminary data.</text>
</comment>
<dbReference type="InterPro" id="IPR036986">
    <property type="entry name" value="S4_RNA-bd_sf"/>
</dbReference>
<dbReference type="CDD" id="cd00165">
    <property type="entry name" value="S4"/>
    <property type="match status" value="1"/>
</dbReference>
<dbReference type="Pfam" id="PF01479">
    <property type="entry name" value="S4"/>
    <property type="match status" value="1"/>
</dbReference>
<dbReference type="SUPFAM" id="SSF55174">
    <property type="entry name" value="Alpha-L RNA-binding motif"/>
    <property type="match status" value="1"/>
</dbReference>
<evidence type="ECO:0000256" key="1">
    <source>
        <dbReference type="PROSITE-ProRule" id="PRU00182"/>
    </source>
</evidence>
<dbReference type="Proteomes" id="UP001548713">
    <property type="component" value="Unassembled WGS sequence"/>
</dbReference>
<dbReference type="PROSITE" id="PS50889">
    <property type="entry name" value="S4"/>
    <property type="match status" value="1"/>
</dbReference>
<proteinExistence type="predicted"/>
<feature type="domain" description="RNA-binding S4" evidence="2">
    <location>
        <begin position="1"/>
        <end position="65"/>
    </location>
</feature>
<dbReference type="SMART" id="SM00363">
    <property type="entry name" value="S4"/>
    <property type="match status" value="1"/>
</dbReference>
<dbReference type="InterPro" id="IPR002942">
    <property type="entry name" value="S4_RNA-bd"/>
</dbReference>
<keyword evidence="1" id="KW-0694">RNA-binding</keyword>
<organism evidence="3 4">
    <name type="scientific">Novosphingobium kalidii</name>
    <dbReference type="NCBI Taxonomy" id="3230299"/>
    <lineage>
        <taxon>Bacteria</taxon>
        <taxon>Pseudomonadati</taxon>
        <taxon>Pseudomonadota</taxon>
        <taxon>Alphaproteobacteria</taxon>
        <taxon>Sphingomonadales</taxon>
        <taxon>Sphingomonadaceae</taxon>
        <taxon>Novosphingobium</taxon>
    </lineage>
</organism>
<accession>A0ABV2D5E5</accession>
<evidence type="ECO:0000313" key="3">
    <source>
        <dbReference type="EMBL" id="MET1756930.1"/>
    </source>
</evidence>